<dbReference type="InterPro" id="IPR023298">
    <property type="entry name" value="ATPase_P-typ_TM_dom_sf"/>
</dbReference>
<dbReference type="InterPro" id="IPR039720">
    <property type="entry name" value="TMEM94"/>
</dbReference>
<comment type="caution">
    <text evidence="3">The sequence shown here is derived from an EMBL/GenBank/DDBJ whole genome shotgun (WGS) entry which is preliminary data.</text>
</comment>
<feature type="transmembrane region" description="Helical" evidence="2">
    <location>
        <begin position="1104"/>
        <end position="1125"/>
    </location>
</feature>
<dbReference type="Gene3D" id="2.70.150.10">
    <property type="entry name" value="Calcium-transporting ATPase, cytoplasmic transduction domain A"/>
    <property type="match status" value="1"/>
</dbReference>
<reference evidence="3" key="1">
    <citation type="journal article" date="2023" name="Nat. Microbiol.">
        <title>Babesia duncani multi-omics identifies virulence factors and drug targets.</title>
        <authorList>
            <person name="Singh P."/>
            <person name="Lonardi S."/>
            <person name="Liang Q."/>
            <person name="Vydyam P."/>
            <person name="Khabirova E."/>
            <person name="Fang T."/>
            <person name="Gihaz S."/>
            <person name="Thekkiniath J."/>
            <person name="Munshi M."/>
            <person name="Abel S."/>
            <person name="Ciampossin L."/>
            <person name="Batugedara G."/>
            <person name="Gupta M."/>
            <person name="Lu X.M."/>
            <person name="Lenz T."/>
            <person name="Chakravarty S."/>
            <person name="Cornillot E."/>
            <person name="Hu Y."/>
            <person name="Ma W."/>
            <person name="Gonzalez L.M."/>
            <person name="Sanchez S."/>
            <person name="Estrada K."/>
            <person name="Sanchez-Flores A."/>
            <person name="Montero E."/>
            <person name="Harb O.S."/>
            <person name="Le Roch K.G."/>
            <person name="Mamoun C.B."/>
        </authorList>
    </citation>
    <scope>NUCLEOTIDE SEQUENCE</scope>
    <source>
        <strain evidence="3">WA1</strain>
    </source>
</reference>
<dbReference type="PANTHER" id="PTHR13219:SF6">
    <property type="entry name" value="TRANSMEMBRANE PROTEIN 94"/>
    <property type="match status" value="1"/>
</dbReference>
<evidence type="ECO:0000256" key="2">
    <source>
        <dbReference type="SAM" id="Phobius"/>
    </source>
</evidence>
<dbReference type="InterPro" id="IPR008250">
    <property type="entry name" value="ATPase_P-typ_transduc_dom_A_sf"/>
</dbReference>
<gene>
    <name evidence="3" type="ORF">BdWA1_000009</name>
</gene>
<evidence type="ECO:0000313" key="4">
    <source>
        <dbReference type="Proteomes" id="UP001214638"/>
    </source>
</evidence>
<keyword evidence="2" id="KW-1133">Transmembrane helix</keyword>
<feature type="region of interest" description="Disordered" evidence="1">
    <location>
        <begin position="1"/>
        <end position="38"/>
    </location>
</feature>
<feature type="compositionally biased region" description="Basic and acidic residues" evidence="1">
    <location>
        <begin position="12"/>
        <end position="32"/>
    </location>
</feature>
<dbReference type="EMBL" id="JALLKP010000001">
    <property type="protein sequence ID" value="KAK2197015.1"/>
    <property type="molecule type" value="Genomic_DNA"/>
</dbReference>
<feature type="compositionally biased region" description="Basic and acidic residues" evidence="1">
    <location>
        <begin position="518"/>
        <end position="545"/>
    </location>
</feature>
<dbReference type="SUPFAM" id="SSF81665">
    <property type="entry name" value="Calcium ATPase, transmembrane domain M"/>
    <property type="match status" value="1"/>
</dbReference>
<name>A0AAD9PLE9_9APIC</name>
<keyword evidence="2" id="KW-0472">Membrane</keyword>
<organism evidence="3 4">
    <name type="scientific">Babesia duncani</name>
    <dbReference type="NCBI Taxonomy" id="323732"/>
    <lineage>
        <taxon>Eukaryota</taxon>
        <taxon>Sar</taxon>
        <taxon>Alveolata</taxon>
        <taxon>Apicomplexa</taxon>
        <taxon>Aconoidasida</taxon>
        <taxon>Piroplasmida</taxon>
        <taxon>Babesiidae</taxon>
        <taxon>Babesia</taxon>
    </lineage>
</organism>
<sequence length="1357" mass="153092">MISSPPSGFSLHGEDAKGTPRDVERQDSDRLDPGNFPPDKYWSPSIGLSTIEANRRVVWLLQEAISRYKIHLGYWNTTKSCLTIDILIGVLVLVLFILGAEPNLGVWHVVRPVLLLPWLVLNCYSKITVMRIKSSRACERVRDVLESFSRELKTGGHTEVEQRRFSFDPPNSLLIPVYRDREWKRLPANVLLAGDVFKLQIGDYFPCNCRIILSCDREGKVQLDANLFNAGSVFKSSHLPSINTNDGGEWTDASFVAVTDSFVQSLETFLSADQGPQSRFMFFNERDWENCQKGPNTPPPTTCVWNFSDYTHFSKYGVDWIQLGIAFFISSIVTVLQIIWSGFQGWRRHVNVFATCIICLCHPAFDPFLNLADIWGNVKLQSLFQWHNEKRFTVDILPQQSSSSSSTFDSGSSEDSVDSEMAASRIPLLHQLRELNRVFKRGLDSEGSLLRTLCSVTLLCFVDDMGLLTEGCATPQELAVVDPSGGIGTQRRQQKESTAMFQSGNIDAIETINSTATSHKDSIGQTEQSDKGTIKAGPREGKQVVRKDPQGGERLVILDVFEDSSQYYKQYVKFNNDAERNCIPQVLSLSFAMSATQFPRVQPSLLQLKAAPDLIHTYMGMLANGTLHDFTHCLCAFAGSVGLKRSYIRRFRLLRFIVVLDETLGTNGKMLIYFLRDPRKQIVQMLVKAKPETVFDRSINYHDRARGAILPVSRLTKRKLRDLNMQWVSSGLTPFAFIYKPIHLDEFNLIMAHLPGVAVFKVGHFLKLDRHQSVKYQESTTCQQDPQADYFGEGGKSDAKARRWYARLTDYDAISMRYGSMHTDLRQRILTNSIGGLVNSCLKNSILLGMCATKYQYPKEVPSRIQSFHEAGIRFVYFSKHDEKQTRIVGGLLGLETSWNSMISLVKSGRYSHVNQDGRVVLPSGIDNIRRHIRDVDDIPLQVSLFCDCTHTSTVEMMRILRENGERIMCVGNGLRPSNFFVFCEAHSSVSVALGYHPTCRFCRGKRWSGIARAHAFEEATPEMKLSAFLTSLPCDLQTSKMYKVADPYFVMEMLHEVFKEARHMATNIQDAAAFFKLASHSVAWMLMFQASLGFRRILMPADLALLIFVYIPLMGSCLLSNVVAEGTMQQMPSRCTKDDAKVTIAAMCKTYPRLLLVATSLLVFYSFVLGQIQALLKIELERLYNFTLDDTQCSRFWRVASYSCLQEHEQSIALLRTQVQSVIFRENTAAHLAEQTASFAMAFLYSVSSASWIVRTGRIGAIASELLHSRWIISSAAILTIQGTILVARILAQPVPLASLNAIMPWGLVCGMLLGLSLAILAVDHLHKFYAARQHEMDQKFLRLLFTTRLGMWSPK</sequence>
<feature type="transmembrane region" description="Helical" evidence="2">
    <location>
        <begin position="1304"/>
        <end position="1324"/>
    </location>
</feature>
<dbReference type="PANTHER" id="PTHR13219">
    <property type="entry name" value="TRANSMEMBRANE PROTEIN 94"/>
    <property type="match status" value="1"/>
</dbReference>
<dbReference type="InterPro" id="IPR023214">
    <property type="entry name" value="HAD_sf"/>
</dbReference>
<evidence type="ECO:0000256" key="1">
    <source>
        <dbReference type="SAM" id="MobiDB-lite"/>
    </source>
</evidence>
<dbReference type="Proteomes" id="UP001214638">
    <property type="component" value="Unassembled WGS sequence"/>
</dbReference>
<dbReference type="KEGG" id="bdw:94334307"/>
<protein>
    <submittedName>
        <fullName evidence="3">Bifunctional HAD superfamily/P-type ATPase</fullName>
    </submittedName>
</protein>
<dbReference type="Gene3D" id="3.40.50.1000">
    <property type="entry name" value="HAD superfamily/HAD-like"/>
    <property type="match status" value="1"/>
</dbReference>
<dbReference type="RefSeq" id="XP_067803857.1">
    <property type="nucleotide sequence ID" value="XM_067945066.1"/>
</dbReference>
<proteinExistence type="predicted"/>
<keyword evidence="2" id="KW-0812">Transmembrane</keyword>
<evidence type="ECO:0000313" key="3">
    <source>
        <dbReference type="EMBL" id="KAK2197015.1"/>
    </source>
</evidence>
<feature type="region of interest" description="Disordered" evidence="1">
    <location>
        <begin position="516"/>
        <end position="545"/>
    </location>
</feature>
<dbReference type="GeneID" id="94334307"/>
<dbReference type="SUPFAM" id="SSF81653">
    <property type="entry name" value="Calcium ATPase, transduction domain A"/>
    <property type="match status" value="1"/>
</dbReference>
<keyword evidence="4" id="KW-1185">Reference proteome</keyword>
<feature type="transmembrane region" description="Helical" evidence="2">
    <location>
        <begin position="1272"/>
        <end position="1292"/>
    </location>
</feature>
<feature type="transmembrane region" description="Helical" evidence="2">
    <location>
        <begin position="1155"/>
        <end position="1177"/>
    </location>
</feature>
<accession>A0AAD9PLE9</accession>